<reference evidence="9 10" key="1">
    <citation type="submission" date="2025-05" db="UniProtKB">
        <authorList>
            <consortium name="RefSeq"/>
        </authorList>
    </citation>
    <scope>IDENTIFICATION</scope>
</reference>
<dbReference type="GeneID" id="101864543"/>
<dbReference type="InterPro" id="IPR017972">
    <property type="entry name" value="Cyt_P450_CS"/>
</dbReference>
<evidence type="ECO:0000256" key="1">
    <source>
        <dbReference type="ARBA" id="ARBA00010617"/>
    </source>
</evidence>
<evidence type="ECO:0000256" key="5">
    <source>
        <dbReference type="ARBA" id="ARBA00023004"/>
    </source>
</evidence>
<keyword evidence="4 7" id="KW-0560">Oxidoreductase</keyword>
<dbReference type="RefSeq" id="XP_005105623.1">
    <property type="nucleotide sequence ID" value="XM_005105566.3"/>
</dbReference>
<gene>
    <name evidence="9 10" type="primary">LOC101864543</name>
</gene>
<dbReference type="PRINTS" id="PR00463">
    <property type="entry name" value="EP450I"/>
</dbReference>
<keyword evidence="5 7" id="KW-0408">Iron</keyword>
<evidence type="ECO:0000256" key="2">
    <source>
        <dbReference type="ARBA" id="ARBA00022617"/>
    </source>
</evidence>
<dbReference type="Pfam" id="PF00067">
    <property type="entry name" value="p450"/>
    <property type="match status" value="1"/>
</dbReference>
<proteinExistence type="inferred from homology"/>
<keyword evidence="9 10" id="KW-0456">Lyase</keyword>
<dbReference type="InterPro" id="IPR002401">
    <property type="entry name" value="Cyt_P450_E_grp-I"/>
</dbReference>
<organism evidence="8 10">
    <name type="scientific">Aplysia californica</name>
    <name type="common">California sea hare</name>
    <dbReference type="NCBI Taxonomy" id="6500"/>
    <lineage>
        <taxon>Eukaryota</taxon>
        <taxon>Metazoa</taxon>
        <taxon>Spiralia</taxon>
        <taxon>Lophotrochozoa</taxon>
        <taxon>Mollusca</taxon>
        <taxon>Gastropoda</taxon>
        <taxon>Heterobranchia</taxon>
        <taxon>Euthyneura</taxon>
        <taxon>Tectipleura</taxon>
        <taxon>Aplysiida</taxon>
        <taxon>Aplysioidea</taxon>
        <taxon>Aplysiidae</taxon>
        <taxon>Aplysia</taxon>
    </lineage>
</organism>
<dbReference type="PANTHER" id="PTHR24289">
    <property type="entry name" value="STEROID 17-ALPHA-HYDROXYLASE/17,20 LYASE"/>
    <property type="match status" value="1"/>
</dbReference>
<evidence type="ECO:0000313" key="9">
    <source>
        <dbReference type="RefSeq" id="XP_005105623.1"/>
    </source>
</evidence>
<dbReference type="InterPro" id="IPR036396">
    <property type="entry name" value="Cyt_P450_sf"/>
</dbReference>
<dbReference type="SUPFAM" id="SSF48264">
    <property type="entry name" value="Cytochrome P450"/>
    <property type="match status" value="1"/>
</dbReference>
<evidence type="ECO:0000256" key="7">
    <source>
        <dbReference type="RuleBase" id="RU000461"/>
    </source>
</evidence>
<dbReference type="InterPro" id="IPR001128">
    <property type="entry name" value="Cyt_P450"/>
</dbReference>
<dbReference type="GO" id="GO:0016829">
    <property type="term" value="F:lyase activity"/>
    <property type="evidence" value="ECO:0007669"/>
    <property type="project" value="UniProtKB-KW"/>
</dbReference>
<accession>A0ABM0K050</accession>
<dbReference type="Proteomes" id="UP000694888">
    <property type="component" value="Unplaced"/>
</dbReference>
<evidence type="ECO:0000256" key="3">
    <source>
        <dbReference type="ARBA" id="ARBA00022723"/>
    </source>
</evidence>
<comment type="similarity">
    <text evidence="1 7">Belongs to the cytochrome P450 family.</text>
</comment>
<evidence type="ECO:0000256" key="6">
    <source>
        <dbReference type="ARBA" id="ARBA00023033"/>
    </source>
</evidence>
<evidence type="ECO:0000313" key="10">
    <source>
        <dbReference type="RefSeq" id="XP_005105624.1"/>
    </source>
</evidence>
<keyword evidence="2 7" id="KW-0349">Heme</keyword>
<dbReference type="PRINTS" id="PR00385">
    <property type="entry name" value="P450"/>
</dbReference>
<keyword evidence="6 7" id="KW-0503">Monooxygenase</keyword>
<sequence length="516" mass="59287">MDACCLCTPWNLAVAAAVLCVLYVLSKQFVFRKGNPPPGPRGWKGFMEILQAGRDDSLYEAAWGWAEKYGDMTFYTVLGQPICILNSADIVRRLMGSDEYKLLTSDRDLNVVSEFAWYNGKELFFTPYNSQTRQKRTLFHKMMGIYGEGVDKFESVVGNELDRILEEMDTARATGQDIPISQILSRSLKIILYVLVNGDIDPEKLSLDVVDTMDRYDNAVNRMLDMQTLTALTFFPPLRKVGKYKKICDDVTESKIEAEKIMFEDLKSTYQEGKVRGIADAILHFQSQPGHEWLDDENVKGFLTATFFAAHMTTRASLLNMVLTLTHHPEVAQRIQEEIESVLGDRIPRVEDRLSMHYTEAVILENLRYVSQLALSSLRSAREDIHIDDQVIPKGTQFLVNQWFFHHDPKMWDDPWTFKPERFLDESGVILPANHPVRKKILPFGHGLRMCPGETFARSRIFLFMVMILQKFDLLPPENETLPSCDPRENLKGVIRQAPPFKCRLRNRREAESSKE</sequence>
<evidence type="ECO:0000256" key="4">
    <source>
        <dbReference type="ARBA" id="ARBA00023002"/>
    </source>
</evidence>
<protein>
    <submittedName>
        <fullName evidence="9 10">Steroid 17-alpha-hydroxylase/17,20 lyase isoform X1</fullName>
    </submittedName>
</protein>
<evidence type="ECO:0000313" key="8">
    <source>
        <dbReference type="Proteomes" id="UP000694888"/>
    </source>
</evidence>
<dbReference type="RefSeq" id="XP_005105624.1">
    <property type="nucleotide sequence ID" value="XM_005105567.2"/>
</dbReference>
<dbReference type="PANTHER" id="PTHR24289:SF1">
    <property type="entry name" value="STEROID 17-ALPHA-HYDROXYLASE_17,20 LYASE"/>
    <property type="match status" value="1"/>
</dbReference>
<dbReference type="Gene3D" id="1.10.630.10">
    <property type="entry name" value="Cytochrome P450"/>
    <property type="match status" value="1"/>
</dbReference>
<dbReference type="PROSITE" id="PS00086">
    <property type="entry name" value="CYTOCHROME_P450"/>
    <property type="match status" value="1"/>
</dbReference>
<keyword evidence="8" id="KW-1185">Reference proteome</keyword>
<keyword evidence="3 7" id="KW-0479">Metal-binding</keyword>
<name>A0ABM0K050_APLCA</name>